<dbReference type="InterPro" id="IPR017945">
    <property type="entry name" value="DHBP_synth_RibB-like_a/b_dom"/>
</dbReference>
<dbReference type="Proteomes" id="UP001501742">
    <property type="component" value="Unassembled WGS sequence"/>
</dbReference>
<sequence length="270" mass="29161">MSAETPVTPAIPTTTTEHWTEGVPRTAVDALLRPGGLAVVPTKVGYILMTADRAGLERKFDAKQRNRNKPGVVLVSSLEMLRSIAQLTPEIDALYQRCWDEDILLGCILPWSDAGRAALPEDGSDELMMDTRGTSCFVIKFGVPGELAARELWTQHGRFAFASSANPSGTGNRGVVAGIGERIATSADVVIEADDYVASIQPDATAETRYEQGVMVSMVDAAGVLVPQQDGQRSVTPAPTLIRKGLAVDRIMGLLADTFTSWDYRQGEYY</sequence>
<keyword evidence="3" id="KW-1185">Reference proteome</keyword>
<gene>
    <name evidence="2" type="ORF">GCM10009627_32620</name>
</gene>
<dbReference type="PROSITE" id="PS51163">
    <property type="entry name" value="YRDC"/>
    <property type="match status" value="1"/>
</dbReference>
<evidence type="ECO:0000313" key="3">
    <source>
        <dbReference type="Proteomes" id="UP001501742"/>
    </source>
</evidence>
<feature type="domain" description="YrdC-like" evidence="1">
    <location>
        <begin position="21"/>
        <end position="247"/>
    </location>
</feature>
<dbReference type="InterPro" id="IPR006070">
    <property type="entry name" value="Sua5-like_dom"/>
</dbReference>
<organism evidence="2 3">
    <name type="scientific">Curtobacterium herbarum</name>
    <dbReference type="NCBI Taxonomy" id="150122"/>
    <lineage>
        <taxon>Bacteria</taxon>
        <taxon>Bacillati</taxon>
        <taxon>Actinomycetota</taxon>
        <taxon>Actinomycetes</taxon>
        <taxon>Micrococcales</taxon>
        <taxon>Microbacteriaceae</taxon>
        <taxon>Curtobacterium</taxon>
    </lineage>
</organism>
<evidence type="ECO:0000313" key="2">
    <source>
        <dbReference type="EMBL" id="GAA1494916.1"/>
    </source>
</evidence>
<reference evidence="2 3" key="1">
    <citation type="journal article" date="2019" name="Int. J. Syst. Evol. Microbiol.">
        <title>The Global Catalogue of Microorganisms (GCM) 10K type strain sequencing project: providing services to taxonomists for standard genome sequencing and annotation.</title>
        <authorList>
            <consortium name="The Broad Institute Genomics Platform"/>
            <consortium name="The Broad Institute Genome Sequencing Center for Infectious Disease"/>
            <person name="Wu L."/>
            <person name="Ma J."/>
        </authorList>
    </citation>
    <scope>NUCLEOTIDE SEQUENCE [LARGE SCALE GENOMIC DNA]</scope>
    <source>
        <strain evidence="2 3">JCM 12140</strain>
    </source>
</reference>
<accession>A0ABN1ZH71</accession>
<dbReference type="RefSeq" id="WP_204606821.1">
    <property type="nucleotide sequence ID" value="NZ_BAAAJX010000019.1"/>
</dbReference>
<dbReference type="Gene3D" id="3.90.870.10">
    <property type="entry name" value="DHBP synthase"/>
    <property type="match status" value="1"/>
</dbReference>
<proteinExistence type="predicted"/>
<dbReference type="EMBL" id="BAAAJX010000019">
    <property type="protein sequence ID" value="GAA1494916.1"/>
    <property type="molecule type" value="Genomic_DNA"/>
</dbReference>
<comment type="caution">
    <text evidence="2">The sequence shown here is derived from an EMBL/GenBank/DDBJ whole genome shotgun (WGS) entry which is preliminary data.</text>
</comment>
<dbReference type="SUPFAM" id="SSF55821">
    <property type="entry name" value="YrdC/RibB"/>
    <property type="match status" value="1"/>
</dbReference>
<name>A0ABN1ZH71_9MICO</name>
<evidence type="ECO:0000259" key="1">
    <source>
        <dbReference type="PROSITE" id="PS51163"/>
    </source>
</evidence>
<dbReference type="Pfam" id="PF01300">
    <property type="entry name" value="Sua5_yciO_yrdC"/>
    <property type="match status" value="1"/>
</dbReference>
<protein>
    <submittedName>
        <fullName evidence="2">Sua5/YciO/YrdC/YwlC family protein</fullName>
    </submittedName>
</protein>